<evidence type="ECO:0000256" key="1">
    <source>
        <dbReference type="ARBA" id="ARBA00022561"/>
    </source>
</evidence>
<dbReference type="GeneID" id="80537005"/>
<accession>A0ABX6WM25</accession>
<evidence type="ECO:0000313" key="5">
    <source>
        <dbReference type="EMBL" id="QPO25168.1"/>
    </source>
</evidence>
<keyword evidence="1 4" id="KW-0167">Capsid protein</keyword>
<evidence type="ECO:0000256" key="4">
    <source>
        <dbReference type="HAMAP-Rule" id="MF_04020"/>
    </source>
</evidence>
<name>A0ABX6WM25_9ALPH</name>
<dbReference type="HAMAP" id="MF_04020">
    <property type="entry name" value="HSV_SCP_alphahv"/>
    <property type="match status" value="1"/>
</dbReference>
<gene>
    <name evidence="5" type="primary">UL35</name>
    <name evidence="4" type="synonym">SCP</name>
</gene>
<comment type="subunit">
    <text evidence="4">Interacts with the major capsid protein/MCP.</text>
</comment>
<comment type="similarity">
    <text evidence="4">Belongs to the herpesviridae small capsomere-interacting protein family.</text>
</comment>
<proteinExistence type="inferred from homology"/>
<dbReference type="InterPro" id="IPR007584">
    <property type="entry name" value="Herpes_UL35"/>
</dbReference>
<evidence type="ECO:0000256" key="3">
    <source>
        <dbReference type="ARBA" id="ARBA00022844"/>
    </source>
</evidence>
<protein>
    <recommendedName>
        <fullName evidence="4">Small capsomere-interacting protein</fullName>
    </recommendedName>
</protein>
<dbReference type="EMBL" id="MT862163">
    <property type="protein sequence ID" value="QPO25168.1"/>
    <property type="molecule type" value="Genomic_DNA"/>
</dbReference>
<keyword evidence="2 4" id="KW-1048">Host nucleus</keyword>
<organism evidence="5 6">
    <name type="scientific">Bovine alphaherpesvirus 2</name>
    <dbReference type="NCBI Taxonomy" id="10295"/>
    <lineage>
        <taxon>Viruses</taxon>
        <taxon>Duplodnaviria</taxon>
        <taxon>Heunggongvirae</taxon>
        <taxon>Peploviricota</taxon>
        <taxon>Herviviricetes</taxon>
        <taxon>Herpesvirales</taxon>
        <taxon>Orthoherpesviridae</taxon>
        <taxon>Alphaherpesvirinae</taxon>
        <taxon>Simplexvirus</taxon>
        <taxon>Simplexvirus bovinealpha2</taxon>
    </lineage>
</organism>
<sequence>MEFHRPDTITVDGVRDIPLRDIVLRVNNSRRLDHTHDHPLGNQAAVRYFIRGQAAALDQLGMDHANNTLAPQPMFYWESQGRWLRPSFGLKRTFSPFIARDPTGSS</sequence>
<keyword evidence="6" id="KW-1185">Reference proteome</keyword>
<comment type="subcellular location">
    <subcellularLocation>
        <location evidence="4">Virion</location>
    </subcellularLocation>
    <subcellularLocation>
        <location evidence="4">Host nucleus</location>
    </subcellularLocation>
</comment>
<dbReference type="Proteomes" id="UP000828537">
    <property type="component" value="Segment"/>
</dbReference>
<keyword evidence="3 4" id="KW-0946">Virion</keyword>
<evidence type="ECO:0000313" key="6">
    <source>
        <dbReference type="Proteomes" id="UP000828537"/>
    </source>
</evidence>
<dbReference type="RefSeq" id="YP_010798753.1">
    <property type="nucleotide sequence ID" value="NC_076512.1"/>
</dbReference>
<comment type="function">
    <text evidence="4">Participates in the assembly of the infectious particles by decorating the outer surface of the capsid shell and thus forming a layer between the capsid and the tegument. Complexes composed of the major capsid protein and small capsomere-interacting protein/SCP assemble together in the host cytoplasm and are translocated to the nucleus, where they accumulate and participate in capsid assembly.</text>
</comment>
<evidence type="ECO:0000256" key="2">
    <source>
        <dbReference type="ARBA" id="ARBA00022562"/>
    </source>
</evidence>
<reference evidence="5 6" key="1">
    <citation type="journal article" date="2020" name="Arch.">
        <title>Full genome sequence of bovine alphaherpesvirus 2 (BoHV-2).</title>
        <authorList>
            <person name="Pfaff F."/>
            <person name="Neubauer-Juric A."/>
            <person name="Krebs S."/>
            <person name="Hauser A."/>
            <person name="Singer S."/>
            <person name="Blum H."/>
            <person name="Hoffmann B."/>
        </authorList>
    </citation>
    <scope>NUCLEOTIDE SEQUENCE [LARGE SCALE GENOMIC DNA]</scope>
    <source>
        <strain evidence="5 6">C1Z FZR</strain>
    </source>
</reference>
<dbReference type="Pfam" id="PF04496">
    <property type="entry name" value="Herpes_UL35"/>
    <property type="match status" value="1"/>
</dbReference>